<evidence type="ECO:0000313" key="2">
    <source>
        <dbReference type="Proteomes" id="UP000307173"/>
    </source>
</evidence>
<reference evidence="1 2" key="1">
    <citation type="journal article" date="2019" name="Front. Genet.">
        <title>Whole-Genome Sequencing of the Opportunistic Yeast Pathogen Candida inconspicua Uncovers Its Hybrid Origin.</title>
        <authorList>
            <person name="Mixao V."/>
            <person name="Hansen A.P."/>
            <person name="Saus E."/>
            <person name="Boekhout T."/>
            <person name="Lass-Florl C."/>
            <person name="Gabaldon T."/>
        </authorList>
    </citation>
    <scope>NUCLEOTIDE SEQUENCE [LARGE SCALE GENOMIC DNA]</scope>
    <source>
        <strain evidence="1 2">CBS 180</strain>
    </source>
</reference>
<gene>
    <name evidence="1" type="ORF">CANINC_004788</name>
</gene>
<dbReference type="EMBL" id="SELW01000665">
    <property type="protein sequence ID" value="TID14142.1"/>
    <property type="molecule type" value="Genomic_DNA"/>
</dbReference>
<comment type="caution">
    <text evidence="1">The sequence shown here is derived from an EMBL/GenBank/DDBJ whole genome shotgun (WGS) entry which is preliminary data.</text>
</comment>
<dbReference type="Proteomes" id="UP000307173">
    <property type="component" value="Unassembled WGS sequence"/>
</dbReference>
<sequence length="379" mass="43544">MSHILKDLEFLVELSDYVVFDNSHDWHFESELLKYLEYIDEIRLNAKVMNKFDIFDKFPNQNKLIIIQIDGDASFEGIKRILETSKKSIDKVKFEFETLIISMFGQFNDQALSLHKRVKDYLRKQKGFNYTSKATFIINVDGMPIDFSLLDKYIDLKEITDLTLNSFSGGNYEVPDIRRFTNVESIDFFVSNNDLDLSEFKRLKSLGINEIEDFTKLNNSMPKSLKDITFRNQGDINKVPIKIPSTVETLFIDNNLERDFTFRSIDLTESQLYNIMLSKSTVTVTETGNGDSDKVVEHLCGPLSPFQKIKGLDYLPKTVKFFTVDASKSESTESYEIEPTLLVNFLGVYTNIAVETEIGSLRPDLHSAKLITGRCTNHA</sequence>
<name>A0A4T0WV40_9ASCO</name>
<dbReference type="AlphaFoldDB" id="A0A4T0WV40"/>
<evidence type="ECO:0000313" key="1">
    <source>
        <dbReference type="EMBL" id="TID14142.1"/>
    </source>
</evidence>
<proteinExistence type="predicted"/>
<keyword evidence="2" id="KW-1185">Reference proteome</keyword>
<organism evidence="1 2">
    <name type="scientific">Pichia inconspicua</name>
    <dbReference type="NCBI Taxonomy" id="52247"/>
    <lineage>
        <taxon>Eukaryota</taxon>
        <taxon>Fungi</taxon>
        <taxon>Dikarya</taxon>
        <taxon>Ascomycota</taxon>
        <taxon>Saccharomycotina</taxon>
        <taxon>Pichiomycetes</taxon>
        <taxon>Pichiales</taxon>
        <taxon>Pichiaceae</taxon>
        <taxon>Pichia</taxon>
    </lineage>
</organism>
<protein>
    <submittedName>
        <fullName evidence="1">Uncharacterized protein</fullName>
    </submittedName>
</protein>
<accession>A0A4T0WV40</accession>